<dbReference type="Pfam" id="PF13439">
    <property type="entry name" value="Glyco_transf_4"/>
    <property type="match status" value="1"/>
</dbReference>
<dbReference type="SUPFAM" id="SSF53756">
    <property type="entry name" value="UDP-Glycosyltransferase/glycogen phosphorylase"/>
    <property type="match status" value="1"/>
</dbReference>
<proteinExistence type="predicted"/>
<sequence length="218" mass="24476">MRVLWVVKGLGPGGAERLLIAAANAHHQDRFQIECAYVLPWKDHLVAELEAAGVRTHCLSYRRTDWLWPLNLARLVRTGDYDIVHVHSPLPGSVARLAALSVKPGARPGLVSTEHNRWETHRLPTRLANRVTSRWDDASFAVTDEVRESMRGPVASRAVTLRHGIDVDRVAAETVHRDEVRAELGIGPDEFVIGTVANFRPQKDYPNLLEAARRLKDR</sequence>
<gene>
    <name evidence="2" type="ORF">S01H1_53193</name>
</gene>
<name>X0WG71_9ZZZZ</name>
<organism evidence="2">
    <name type="scientific">marine sediment metagenome</name>
    <dbReference type="NCBI Taxonomy" id="412755"/>
    <lineage>
        <taxon>unclassified sequences</taxon>
        <taxon>metagenomes</taxon>
        <taxon>ecological metagenomes</taxon>
    </lineage>
</organism>
<evidence type="ECO:0000259" key="1">
    <source>
        <dbReference type="Pfam" id="PF13439"/>
    </source>
</evidence>
<evidence type="ECO:0000313" key="2">
    <source>
        <dbReference type="EMBL" id="GAG22192.1"/>
    </source>
</evidence>
<dbReference type="InterPro" id="IPR028098">
    <property type="entry name" value="Glyco_trans_4-like_N"/>
</dbReference>
<protein>
    <recommendedName>
        <fullName evidence="1">Glycosyltransferase subfamily 4-like N-terminal domain-containing protein</fullName>
    </recommendedName>
</protein>
<dbReference type="AlphaFoldDB" id="X0WG71"/>
<comment type="caution">
    <text evidence="2">The sequence shown here is derived from an EMBL/GenBank/DDBJ whole genome shotgun (WGS) entry which is preliminary data.</text>
</comment>
<dbReference type="Gene3D" id="3.40.50.2000">
    <property type="entry name" value="Glycogen Phosphorylase B"/>
    <property type="match status" value="2"/>
</dbReference>
<feature type="domain" description="Glycosyltransferase subfamily 4-like N-terminal" evidence="1">
    <location>
        <begin position="12"/>
        <end position="169"/>
    </location>
</feature>
<dbReference type="EMBL" id="BARS01034433">
    <property type="protein sequence ID" value="GAG22192.1"/>
    <property type="molecule type" value="Genomic_DNA"/>
</dbReference>
<feature type="non-terminal residue" evidence="2">
    <location>
        <position position="218"/>
    </location>
</feature>
<accession>X0WG71</accession>
<reference evidence="2" key="1">
    <citation type="journal article" date="2014" name="Front. Microbiol.">
        <title>High frequency of phylogenetically diverse reductive dehalogenase-homologous genes in deep subseafloor sedimentary metagenomes.</title>
        <authorList>
            <person name="Kawai M."/>
            <person name="Futagami T."/>
            <person name="Toyoda A."/>
            <person name="Takaki Y."/>
            <person name="Nishi S."/>
            <person name="Hori S."/>
            <person name="Arai W."/>
            <person name="Tsubouchi T."/>
            <person name="Morono Y."/>
            <person name="Uchiyama I."/>
            <person name="Ito T."/>
            <person name="Fujiyama A."/>
            <person name="Inagaki F."/>
            <person name="Takami H."/>
        </authorList>
    </citation>
    <scope>NUCLEOTIDE SEQUENCE</scope>
    <source>
        <strain evidence="2">Expedition CK06-06</strain>
    </source>
</reference>